<feature type="coiled-coil region" evidence="1">
    <location>
        <begin position="419"/>
        <end position="446"/>
    </location>
</feature>
<comment type="caution">
    <text evidence="2">The sequence shown here is derived from an EMBL/GenBank/DDBJ whole genome shotgun (WGS) entry which is preliminary data.</text>
</comment>
<proteinExistence type="predicted"/>
<reference evidence="2 3" key="1">
    <citation type="submission" date="2018-08" db="EMBL/GenBank/DDBJ databases">
        <title>A genome reference for cultivated species of the human gut microbiota.</title>
        <authorList>
            <person name="Zou Y."/>
            <person name="Xue W."/>
            <person name="Luo G."/>
        </authorList>
    </citation>
    <scope>NUCLEOTIDE SEQUENCE [LARGE SCALE GENOMIC DNA]</scope>
    <source>
        <strain evidence="2 3">AM31-10</strain>
    </source>
</reference>
<keyword evidence="2" id="KW-0966">Cell projection</keyword>
<dbReference type="AlphaFoldDB" id="A0A414FLI7"/>
<dbReference type="Proteomes" id="UP000284361">
    <property type="component" value="Unassembled WGS sequence"/>
</dbReference>
<dbReference type="RefSeq" id="WP_118165957.1">
    <property type="nucleotide sequence ID" value="NZ_QSJG01000037.1"/>
</dbReference>
<evidence type="ECO:0000313" key="3">
    <source>
        <dbReference type="Proteomes" id="UP000284361"/>
    </source>
</evidence>
<dbReference type="EMBL" id="QSJG01000037">
    <property type="protein sequence ID" value="RHD49761.1"/>
    <property type="molecule type" value="Genomic_DNA"/>
</dbReference>
<organism evidence="2 3">
    <name type="scientific">Phocaeicola plebeius</name>
    <dbReference type="NCBI Taxonomy" id="310297"/>
    <lineage>
        <taxon>Bacteria</taxon>
        <taxon>Pseudomonadati</taxon>
        <taxon>Bacteroidota</taxon>
        <taxon>Bacteroidia</taxon>
        <taxon>Bacteroidales</taxon>
        <taxon>Bacteroidaceae</taxon>
        <taxon>Phocaeicola</taxon>
    </lineage>
</organism>
<keyword evidence="1" id="KW-0175">Coiled coil</keyword>
<keyword evidence="2" id="KW-0969">Cilium</keyword>
<accession>A0A414FLI7</accession>
<evidence type="ECO:0000256" key="1">
    <source>
        <dbReference type="SAM" id="Coils"/>
    </source>
</evidence>
<sequence>MSEEKYNKEQIRNRMLKYAAAFWGIKKVENFDPVVKLMLEALANEVYTLGEDFTAIETRLLEKTAHILTPGMLASPFPAHGIVHASPIDPEYLITRESGMYYESDVLNRKLSTGTLSFYPACDMILRKVEVKYIISDDLLYEVSHTLEKTMVARSEVKMPSDSVWIGLTVDEAINGLENLSFYLDFPNLTDSYEYLFLLPCTEWYIDGKRIDMQKGIYQKMIPSRHSAYSFFQNYDIMVMIDKEVMDIYNKHYLTISQQLVIDDKDKVSFPEELTDYFKESVVDKMKDRLIWVKVSFPAHFTPDILEDLHVGVNVVPVENKLLHEQNTNIEDTFRVIPLRTGKSESLLAVHSVKDSNGKNYYELMFQQESSMEDCGTYSLRKGGCERFDSRSAKELLVYLLDLLDDESHAFSAVSSAKLQALVGQMEQLMEQMKQITEQMNETRETPYYLMIDRMNGNGQITVKYWTTNCEIGNQIQAGVELSPNTNTYVNPKTLALVSTTYGGKHSPKNMEQIEHYKYGFLSHGRVLTQNDIASFCKKELGELLLRTDIRNGVAISSMPHEGLIRTKDVHLILGTRLDEPLQEKRMKDNLLTKLAACSPDTFNYRIFIEYNNA</sequence>
<gene>
    <name evidence="2" type="ORF">DW789_13660</name>
</gene>
<name>A0A414FLI7_9BACT</name>
<evidence type="ECO:0000313" key="2">
    <source>
        <dbReference type="EMBL" id="RHD49761.1"/>
    </source>
</evidence>
<keyword evidence="2" id="KW-0282">Flagellum</keyword>
<protein>
    <submittedName>
        <fullName evidence="2">Flagellar protein FlgN</fullName>
    </submittedName>
</protein>